<comment type="caution">
    <text evidence="2">The sequence shown here is derived from an EMBL/GenBank/DDBJ whole genome shotgun (WGS) entry which is preliminary data.</text>
</comment>
<sequence length="295" mass="33693">MQIVLKEIELLNGEIYGYRYKKGGEKTLILVHGNMTSSKHWDILMENLSDEFTIYAVDLRGFGISSYKNPINSLEDFSKDLKLFCDSLNLKNFYLMGWSTGGGIVMDFTADNPEYVKKLILMESVGTRGYPIFKKDSNGSPTSELIKTKEEIAKDPIQVIPILKAYEEKNREMLKTIWNMSIYTHNKPSEKKYEEYIDDMLNQRNLVDVDFALAIFNISEESNGIISGNAKAKKIKCPVLILWGKNDIVVPEKMALDIKNDIGENAKLHYLEDCGHSPIIDNINLLKNTVEEFLK</sequence>
<accession>A0AA45C503</accession>
<dbReference type="EMBL" id="QGGI01000023">
    <property type="protein sequence ID" value="PWJ87546.1"/>
    <property type="molecule type" value="Genomic_DNA"/>
</dbReference>
<name>A0AA45C503_9BACT</name>
<dbReference type="InterPro" id="IPR029058">
    <property type="entry name" value="AB_hydrolase_fold"/>
</dbReference>
<proteinExistence type="predicted"/>
<organism evidence="2 3">
    <name type="scientific">Oceanotoga teriensis</name>
    <dbReference type="NCBI Taxonomy" id="515440"/>
    <lineage>
        <taxon>Bacteria</taxon>
        <taxon>Thermotogati</taxon>
        <taxon>Thermotogota</taxon>
        <taxon>Thermotogae</taxon>
        <taxon>Petrotogales</taxon>
        <taxon>Petrotogaceae</taxon>
        <taxon>Oceanotoga</taxon>
    </lineage>
</organism>
<keyword evidence="3" id="KW-1185">Reference proteome</keyword>
<evidence type="ECO:0000259" key="1">
    <source>
        <dbReference type="Pfam" id="PF00561"/>
    </source>
</evidence>
<protein>
    <submittedName>
        <fullName evidence="2">Pimeloyl-ACP methyl ester carboxylesterase</fullName>
    </submittedName>
</protein>
<feature type="domain" description="AB hydrolase-1" evidence="1">
    <location>
        <begin position="27"/>
        <end position="282"/>
    </location>
</feature>
<dbReference type="Gene3D" id="3.40.50.1820">
    <property type="entry name" value="alpha/beta hydrolase"/>
    <property type="match status" value="1"/>
</dbReference>
<reference evidence="2 3" key="1">
    <citation type="submission" date="2018-05" db="EMBL/GenBank/DDBJ databases">
        <title>Genomic Encyclopedia of Type Strains, Phase IV (KMG-IV): sequencing the most valuable type-strain genomes for metagenomic binning, comparative biology and taxonomic classification.</title>
        <authorList>
            <person name="Goeker M."/>
        </authorList>
    </citation>
    <scope>NUCLEOTIDE SEQUENCE [LARGE SCALE GENOMIC DNA]</scope>
    <source>
        <strain evidence="2 3">DSM 24906</strain>
    </source>
</reference>
<dbReference type="RefSeq" id="WP_109606244.1">
    <property type="nucleotide sequence ID" value="NZ_JAMHJO010000018.1"/>
</dbReference>
<evidence type="ECO:0000313" key="2">
    <source>
        <dbReference type="EMBL" id="PWJ87546.1"/>
    </source>
</evidence>
<gene>
    <name evidence="2" type="ORF">C7380_12328</name>
</gene>
<dbReference type="Pfam" id="PF00561">
    <property type="entry name" value="Abhydrolase_1"/>
    <property type="match status" value="1"/>
</dbReference>
<dbReference type="AlphaFoldDB" id="A0AA45C503"/>
<dbReference type="SUPFAM" id="SSF53474">
    <property type="entry name" value="alpha/beta-Hydrolases"/>
    <property type="match status" value="1"/>
</dbReference>
<dbReference type="Proteomes" id="UP000245921">
    <property type="component" value="Unassembled WGS sequence"/>
</dbReference>
<evidence type="ECO:0000313" key="3">
    <source>
        <dbReference type="Proteomes" id="UP000245921"/>
    </source>
</evidence>
<dbReference type="PRINTS" id="PR00111">
    <property type="entry name" value="ABHYDROLASE"/>
</dbReference>
<dbReference type="InterPro" id="IPR000073">
    <property type="entry name" value="AB_hydrolase_1"/>
</dbReference>
<dbReference type="PANTHER" id="PTHR43798">
    <property type="entry name" value="MONOACYLGLYCEROL LIPASE"/>
    <property type="match status" value="1"/>
</dbReference>
<dbReference type="InterPro" id="IPR050266">
    <property type="entry name" value="AB_hydrolase_sf"/>
</dbReference>